<dbReference type="RefSeq" id="WP_096817927.1">
    <property type="nucleotide sequence ID" value="NZ_JXJU01000005.1"/>
</dbReference>
<dbReference type="Proteomes" id="UP000218181">
    <property type="component" value="Unassembled WGS sequence"/>
</dbReference>
<accession>A0A2A5RLK6</accession>
<dbReference type="STRING" id="1291764.GCA_001311235_02673"/>
<protein>
    <submittedName>
        <fullName evidence="1">Uncharacterized protein</fullName>
    </submittedName>
</protein>
<evidence type="ECO:0000313" key="2">
    <source>
        <dbReference type="Proteomes" id="UP000218181"/>
    </source>
</evidence>
<dbReference type="EMBL" id="JXJU01000005">
    <property type="protein sequence ID" value="PCS00141.1"/>
    <property type="molecule type" value="Genomic_DNA"/>
</dbReference>
<gene>
    <name evidence="1" type="ORF">RT41_GL001452</name>
</gene>
<evidence type="ECO:0000313" key="1">
    <source>
        <dbReference type="EMBL" id="PCS00141.1"/>
    </source>
</evidence>
<sequence>MIIVNLAQKQKEIIELLEANGYTFVKKQALKHYFEVPAGVTDLDEEVKKVKALIKESEWGQVLFFNVIAG</sequence>
<dbReference type="OrthoDB" id="2881498at2"/>
<dbReference type="AlphaFoldDB" id="A0A2A5RLK6"/>
<comment type="caution">
    <text evidence="1">The sequence shown here is derived from an EMBL/GenBank/DDBJ whole genome shotgun (WGS) entry which is preliminary data.</text>
</comment>
<proteinExistence type="predicted"/>
<reference evidence="1 2" key="1">
    <citation type="submission" date="2014-12" db="EMBL/GenBank/DDBJ databases">
        <title>Draft genome sequences of 10 type strains of Lactococcus.</title>
        <authorList>
            <person name="Sun Z."/>
            <person name="Zhong Z."/>
            <person name="Liu W."/>
            <person name="Zhang W."/>
            <person name="Zhang H."/>
        </authorList>
    </citation>
    <scope>NUCLEOTIDE SEQUENCE [LARGE SCALE GENOMIC DNA]</scope>
    <source>
        <strain evidence="1 2">JCM 16395</strain>
    </source>
</reference>
<organism evidence="1 2">
    <name type="scientific">Lactococcus fujiensis JCM 16395</name>
    <dbReference type="NCBI Taxonomy" id="1291764"/>
    <lineage>
        <taxon>Bacteria</taxon>
        <taxon>Bacillati</taxon>
        <taxon>Bacillota</taxon>
        <taxon>Bacilli</taxon>
        <taxon>Lactobacillales</taxon>
        <taxon>Streptococcaceae</taxon>
        <taxon>Lactococcus</taxon>
    </lineage>
</organism>
<name>A0A2A5RLK6_9LACT</name>
<keyword evidence="2" id="KW-1185">Reference proteome</keyword>